<reference evidence="2" key="3">
    <citation type="submission" date="2016-05" db="EMBL/GenBank/DDBJ databases">
        <title>WGS assembly of Xenopus tropicalis.</title>
        <authorList>
            <person name="Sessions A."/>
            <person name="Jenkins J."/>
            <person name="Mitros T."/>
            <person name="Lyons J.T."/>
            <person name="Dichmann D.S."/>
            <person name="Robert J."/>
            <person name="Harland R.M."/>
            <person name="Rokhsar D.S."/>
        </authorList>
    </citation>
    <scope>NUCLEOTIDE SEQUENCE</scope>
    <source>
        <strain evidence="2">Nigerian</strain>
    </source>
</reference>
<dbReference type="AlphaFoldDB" id="A0A1B8Y9V1"/>
<reference evidence="2" key="1">
    <citation type="submission" date="2009-11" db="EMBL/GenBank/DDBJ databases">
        <authorList>
            <consortium name="US DOE Joint Genome Institute (JGI-PGF)"/>
            <person name="Ottilar R."/>
            <person name="Schmutz J."/>
            <person name="Salamov A."/>
            <person name="Cheng J.F."/>
            <person name="Lucas S."/>
            <person name="Pitluck S."/>
            <person name="Gundlach H."/>
            <person name="Guo Y."/>
            <person name="Haberer G."/>
            <person name="Nasrallah J."/>
            <person name="Mayer K.F.X."/>
            <person name="van de Peer Y."/>
            <person name="Weigel D."/>
            <person name="Grigoriev I.V."/>
        </authorList>
    </citation>
    <scope>NUCLEOTIDE SEQUENCE</scope>
    <source>
        <strain evidence="2">Nigerian</strain>
    </source>
</reference>
<gene>
    <name evidence="2" type="ORF">XENTR_v90027849mg</name>
</gene>
<sequence>MAIGPVPGSTAHTAGRSAHRESKSVLGGTCTSIGKHEQRSRCTHTRGSRCAPSRTEGRGAHLPSVTFRACRWMCRYPIRHTYLRLTFSASSATFVRACLELLLEINYRPDACASGPHLSTCELQLGSHLHRSHIDFEGLIEDQCLDFRELNTVVTICTLNEITWLNKRVKVE</sequence>
<dbReference type="EMBL" id="KV460368">
    <property type="protein sequence ID" value="OCA19779.1"/>
    <property type="molecule type" value="Genomic_DNA"/>
</dbReference>
<feature type="non-terminal residue" evidence="2">
    <location>
        <position position="172"/>
    </location>
</feature>
<accession>A0A1B8Y9V1</accession>
<organism evidence="2">
    <name type="scientific">Xenopus tropicalis</name>
    <name type="common">Western clawed frog</name>
    <name type="synonym">Silurana tropicalis</name>
    <dbReference type="NCBI Taxonomy" id="8364"/>
    <lineage>
        <taxon>Eukaryota</taxon>
        <taxon>Metazoa</taxon>
        <taxon>Chordata</taxon>
        <taxon>Craniata</taxon>
        <taxon>Vertebrata</taxon>
        <taxon>Euteleostomi</taxon>
        <taxon>Amphibia</taxon>
        <taxon>Batrachia</taxon>
        <taxon>Anura</taxon>
        <taxon>Pipoidea</taxon>
        <taxon>Pipidae</taxon>
        <taxon>Xenopodinae</taxon>
        <taxon>Xenopus</taxon>
        <taxon>Silurana</taxon>
    </lineage>
</organism>
<evidence type="ECO:0000256" key="1">
    <source>
        <dbReference type="SAM" id="MobiDB-lite"/>
    </source>
</evidence>
<reference evidence="2" key="2">
    <citation type="journal article" date="2010" name="Science">
        <title>The genome of the Western clawed frog Xenopus tropicalis.</title>
        <authorList>
            <person name="Hellsten U."/>
            <person name="Harland R.M."/>
            <person name="Gilchrist M.J."/>
            <person name="Hendrix D."/>
            <person name="Jurka J."/>
            <person name="Kapitonov V."/>
            <person name="Ovcharenko I."/>
            <person name="Putnam N.H."/>
            <person name="Shu S."/>
            <person name="Taher L."/>
            <person name="Blitz I.L."/>
            <person name="Blumberg B."/>
            <person name="Dichmann D.S."/>
            <person name="Dubchak I."/>
            <person name="Amaya E."/>
            <person name="Detter J.C."/>
            <person name="Fletcher R."/>
            <person name="Gerhard D.S."/>
            <person name="Goodstein D."/>
            <person name="Graves T."/>
            <person name="Grigoriev I.V."/>
            <person name="Grimwood J."/>
            <person name="Kawashima T."/>
            <person name="Lindquist E."/>
            <person name="Lucas S.M."/>
            <person name="Mead P.E."/>
            <person name="Mitros T."/>
            <person name="Ogino H."/>
            <person name="Ohta Y."/>
            <person name="Poliakov A.V."/>
            <person name="Pollet N."/>
            <person name="Robert J."/>
            <person name="Salamov A."/>
            <person name="Sater A.K."/>
            <person name="Schmutz J."/>
            <person name="Terry A."/>
            <person name="Vize P.D."/>
            <person name="Warren W.C."/>
            <person name="Wells D."/>
            <person name="Wills A."/>
            <person name="Wilson R.K."/>
            <person name="Zimmerman L.B."/>
            <person name="Zorn A.M."/>
            <person name="Grainger R."/>
            <person name="Grammer T."/>
            <person name="Khokha M.K."/>
            <person name="Richardson P.M."/>
            <person name="Rokhsar D.S."/>
        </authorList>
    </citation>
    <scope>NUCLEOTIDE SEQUENCE [LARGE SCALE GENOMIC DNA]</scope>
    <source>
        <strain evidence="2">Nigerian</strain>
    </source>
</reference>
<proteinExistence type="predicted"/>
<evidence type="ECO:0000313" key="2">
    <source>
        <dbReference type="EMBL" id="OCA19779.1"/>
    </source>
</evidence>
<feature type="region of interest" description="Disordered" evidence="1">
    <location>
        <begin position="1"/>
        <end position="31"/>
    </location>
</feature>
<protein>
    <submittedName>
        <fullName evidence="2">Uncharacterized protein</fullName>
    </submittedName>
</protein>
<name>A0A1B8Y9V1_XENTR</name>